<dbReference type="AlphaFoldDB" id="A0A841BPI3"/>
<dbReference type="Pfam" id="PF03729">
    <property type="entry name" value="DUF308"/>
    <property type="match status" value="1"/>
</dbReference>
<evidence type="ECO:0000256" key="1">
    <source>
        <dbReference type="SAM" id="MobiDB-lite"/>
    </source>
</evidence>
<feature type="compositionally biased region" description="Basic residues" evidence="1">
    <location>
        <begin position="196"/>
        <end position="205"/>
    </location>
</feature>
<comment type="caution">
    <text evidence="3">The sequence shown here is derived from an EMBL/GenBank/DDBJ whole genome shotgun (WGS) entry which is preliminary data.</text>
</comment>
<feature type="transmembrane region" description="Helical" evidence="2">
    <location>
        <begin position="12"/>
        <end position="31"/>
    </location>
</feature>
<sequence>MSDAATGRQAGKWWWVFLITGVLWLILSLIILRFNAASIATVATLFGCVAIAAGVNEFVIASVTTSWRWLHIALGVLFVITGVICLFNPGNTFWALASLMGWFLLFKGTFDIVTSVLTRKVNELWWLGLIAGILEIMIAFWAAGGFGRKAILLLVWASVAAMFRGITEIVTAFRLRSESKDGEDLVEKAAQSVRTPPRRTTPRPA</sequence>
<dbReference type="GO" id="GO:0005886">
    <property type="term" value="C:plasma membrane"/>
    <property type="evidence" value="ECO:0007669"/>
    <property type="project" value="TreeGrafter"/>
</dbReference>
<dbReference type="PANTHER" id="PTHR34989">
    <property type="entry name" value="PROTEIN HDED"/>
    <property type="match status" value="1"/>
</dbReference>
<keyword evidence="2" id="KW-0812">Transmembrane</keyword>
<dbReference type="RefSeq" id="WP_184837392.1">
    <property type="nucleotide sequence ID" value="NZ_JACHMN010000002.1"/>
</dbReference>
<dbReference type="InterPro" id="IPR052712">
    <property type="entry name" value="Acid_resist_chaperone_HdeD"/>
</dbReference>
<keyword evidence="2" id="KW-0472">Membrane</keyword>
<name>A0A841BPI3_9ACTN</name>
<dbReference type="PANTHER" id="PTHR34989:SF1">
    <property type="entry name" value="PROTEIN HDED"/>
    <property type="match status" value="1"/>
</dbReference>
<feature type="transmembrane region" description="Helical" evidence="2">
    <location>
        <begin position="67"/>
        <end position="87"/>
    </location>
</feature>
<keyword evidence="2" id="KW-1133">Transmembrane helix</keyword>
<evidence type="ECO:0000313" key="3">
    <source>
        <dbReference type="EMBL" id="MBB5870184.1"/>
    </source>
</evidence>
<protein>
    <submittedName>
        <fullName evidence="3">Uncharacterized membrane protein HdeD (DUF308 family)</fullName>
    </submittedName>
</protein>
<accession>A0A841BPI3</accession>
<organism evidence="3 4">
    <name type="scientific">Allocatelliglobosispora scoriae</name>
    <dbReference type="NCBI Taxonomy" id="643052"/>
    <lineage>
        <taxon>Bacteria</taxon>
        <taxon>Bacillati</taxon>
        <taxon>Actinomycetota</taxon>
        <taxon>Actinomycetes</taxon>
        <taxon>Micromonosporales</taxon>
        <taxon>Micromonosporaceae</taxon>
        <taxon>Allocatelliglobosispora</taxon>
    </lineage>
</organism>
<dbReference type="InterPro" id="IPR005325">
    <property type="entry name" value="DUF308_memb"/>
</dbReference>
<feature type="transmembrane region" description="Helical" evidence="2">
    <location>
        <begin position="93"/>
        <end position="117"/>
    </location>
</feature>
<reference evidence="3 4" key="1">
    <citation type="submission" date="2020-08" db="EMBL/GenBank/DDBJ databases">
        <title>Sequencing the genomes of 1000 actinobacteria strains.</title>
        <authorList>
            <person name="Klenk H.-P."/>
        </authorList>
    </citation>
    <scope>NUCLEOTIDE SEQUENCE [LARGE SCALE GENOMIC DNA]</scope>
    <source>
        <strain evidence="3 4">DSM 45362</strain>
    </source>
</reference>
<keyword evidence="4" id="KW-1185">Reference proteome</keyword>
<dbReference type="Proteomes" id="UP000587527">
    <property type="component" value="Unassembled WGS sequence"/>
</dbReference>
<feature type="region of interest" description="Disordered" evidence="1">
    <location>
        <begin position="180"/>
        <end position="205"/>
    </location>
</feature>
<gene>
    <name evidence="3" type="ORF">F4553_003563</name>
</gene>
<dbReference type="EMBL" id="JACHMN010000002">
    <property type="protein sequence ID" value="MBB5870184.1"/>
    <property type="molecule type" value="Genomic_DNA"/>
</dbReference>
<evidence type="ECO:0000256" key="2">
    <source>
        <dbReference type="SAM" id="Phobius"/>
    </source>
</evidence>
<feature type="transmembrane region" description="Helical" evidence="2">
    <location>
        <begin position="37"/>
        <end position="55"/>
    </location>
</feature>
<feature type="transmembrane region" description="Helical" evidence="2">
    <location>
        <begin position="150"/>
        <end position="170"/>
    </location>
</feature>
<proteinExistence type="predicted"/>
<evidence type="ECO:0000313" key="4">
    <source>
        <dbReference type="Proteomes" id="UP000587527"/>
    </source>
</evidence>
<feature type="transmembrane region" description="Helical" evidence="2">
    <location>
        <begin position="124"/>
        <end position="144"/>
    </location>
</feature>